<evidence type="ECO:0000256" key="9">
    <source>
        <dbReference type="HAMAP-Rule" id="MF_00161"/>
    </source>
</evidence>
<feature type="active site" evidence="9">
    <location>
        <position position="141"/>
    </location>
</feature>
<comment type="caution">
    <text evidence="9">Lacks conserved residue(s) required for the propagation of feature annotation.</text>
</comment>
<comment type="function">
    <text evidence="9 10">This protein specifically catalyzes the removal of signal peptides from prolipoproteins.</text>
</comment>
<dbReference type="GO" id="GO:0006508">
    <property type="term" value="P:proteolysis"/>
    <property type="evidence" value="ECO:0007669"/>
    <property type="project" value="UniProtKB-KW"/>
</dbReference>
<dbReference type="PROSITE" id="PS00855">
    <property type="entry name" value="SPASE_II"/>
    <property type="match status" value="1"/>
</dbReference>
<comment type="similarity">
    <text evidence="1 9 11">Belongs to the peptidase A8 family.</text>
</comment>
<name>A0AAT9IG99_9GAMM</name>
<dbReference type="RefSeq" id="WP_367681092.1">
    <property type="nucleotide sequence ID" value="NZ_OZ060371.1"/>
</dbReference>
<keyword evidence="4 9" id="KW-0812">Transmembrane</keyword>
<keyword evidence="7 9" id="KW-1133">Transmembrane helix</keyword>
<keyword evidence="6 9" id="KW-0378">Hydrolase</keyword>
<comment type="pathway">
    <text evidence="9">Protein modification; lipoprotein biosynthesis (signal peptide cleavage).</text>
</comment>
<evidence type="ECO:0000256" key="7">
    <source>
        <dbReference type="ARBA" id="ARBA00022989"/>
    </source>
</evidence>
<dbReference type="AlphaFoldDB" id="A0AAT9IG99"/>
<evidence type="ECO:0000256" key="3">
    <source>
        <dbReference type="ARBA" id="ARBA00022670"/>
    </source>
</evidence>
<keyword evidence="3 9" id="KW-0645">Protease</keyword>
<keyword evidence="12" id="KW-0449">Lipoprotein</keyword>
<dbReference type="PANTHER" id="PTHR33695">
    <property type="entry name" value="LIPOPROTEIN SIGNAL PEPTIDASE"/>
    <property type="match status" value="1"/>
</dbReference>
<dbReference type="EC" id="3.4.23.36" evidence="9"/>
<dbReference type="NCBIfam" id="TIGR00077">
    <property type="entry name" value="lspA"/>
    <property type="match status" value="1"/>
</dbReference>
<evidence type="ECO:0000256" key="11">
    <source>
        <dbReference type="RuleBase" id="RU004181"/>
    </source>
</evidence>
<evidence type="ECO:0000256" key="5">
    <source>
        <dbReference type="ARBA" id="ARBA00022750"/>
    </source>
</evidence>
<feature type="transmembrane region" description="Helical" evidence="9">
    <location>
        <begin position="70"/>
        <end position="90"/>
    </location>
</feature>
<evidence type="ECO:0000256" key="6">
    <source>
        <dbReference type="ARBA" id="ARBA00022801"/>
    </source>
</evidence>
<proteinExistence type="inferred from homology"/>
<evidence type="ECO:0000256" key="8">
    <source>
        <dbReference type="ARBA" id="ARBA00023136"/>
    </source>
</evidence>
<evidence type="ECO:0000256" key="10">
    <source>
        <dbReference type="RuleBase" id="RU000594"/>
    </source>
</evidence>
<evidence type="ECO:0000256" key="2">
    <source>
        <dbReference type="ARBA" id="ARBA00022475"/>
    </source>
</evidence>
<accession>A0AAT9IG99</accession>
<comment type="subcellular location">
    <subcellularLocation>
        <location evidence="9">Cell membrane</location>
        <topology evidence="9">Multi-pass membrane protein</topology>
    </subcellularLocation>
</comment>
<gene>
    <name evidence="9 12" type="primary">lspA</name>
    <name evidence="12" type="ORF">BUANCORI2928_118</name>
</gene>
<dbReference type="HAMAP" id="MF_00161">
    <property type="entry name" value="LspA"/>
    <property type="match status" value="1"/>
</dbReference>
<dbReference type="PANTHER" id="PTHR33695:SF1">
    <property type="entry name" value="LIPOPROTEIN SIGNAL PEPTIDASE"/>
    <property type="match status" value="1"/>
</dbReference>
<dbReference type="EMBL" id="OZ060371">
    <property type="protein sequence ID" value="CAL4042471.1"/>
    <property type="molecule type" value="Genomic_DNA"/>
</dbReference>
<keyword evidence="5 9" id="KW-0064">Aspartyl protease</keyword>
<dbReference type="InterPro" id="IPR001872">
    <property type="entry name" value="Peptidase_A8"/>
</dbReference>
<organism evidence="12">
    <name type="scientific">Buchnera aphidicola</name>
    <name type="common">Anoecia corni</name>
    <dbReference type="NCBI Taxonomy" id="2994477"/>
    <lineage>
        <taxon>Bacteria</taxon>
        <taxon>Pseudomonadati</taxon>
        <taxon>Pseudomonadota</taxon>
        <taxon>Gammaproteobacteria</taxon>
        <taxon>Enterobacterales</taxon>
        <taxon>Erwiniaceae</taxon>
        <taxon>Buchnera</taxon>
    </lineage>
</organism>
<evidence type="ECO:0000256" key="1">
    <source>
        <dbReference type="ARBA" id="ARBA00006139"/>
    </source>
</evidence>
<dbReference type="GO" id="GO:0005886">
    <property type="term" value="C:plasma membrane"/>
    <property type="evidence" value="ECO:0007669"/>
    <property type="project" value="UniProtKB-SubCell"/>
</dbReference>
<dbReference type="PRINTS" id="PR00781">
    <property type="entry name" value="LIPOSIGPTASE"/>
</dbReference>
<keyword evidence="2 9" id="KW-1003">Cell membrane</keyword>
<dbReference type="GO" id="GO:0004190">
    <property type="term" value="F:aspartic-type endopeptidase activity"/>
    <property type="evidence" value="ECO:0007669"/>
    <property type="project" value="UniProtKB-UniRule"/>
</dbReference>
<evidence type="ECO:0000256" key="4">
    <source>
        <dbReference type="ARBA" id="ARBA00022692"/>
    </source>
</evidence>
<sequence length="153" mass="18243">MKKIFSFISLKNFILLSIIVSLDFFSKQWIINNCSLLETTYITYYFNILRIHNYGSAFGFLSKYHLSQNWFIFFTIFIVLLVSIQFFCFFKRKEEFYSTLYLFIVGGSIGNLLDRINYGYVIDFIDLHLFDWHTCTFNIADVSIFIGSTFLFM</sequence>
<dbReference type="Pfam" id="PF01252">
    <property type="entry name" value="Peptidase_A8"/>
    <property type="match status" value="1"/>
</dbReference>
<reference evidence="12" key="1">
    <citation type="submission" date="2024-06" db="EMBL/GenBank/DDBJ databases">
        <authorList>
            <person name="Manzano-Marin A."/>
            <person name="Manzano-Marin A."/>
            <person name="Alejandro Manzano Marin A."/>
        </authorList>
    </citation>
    <scope>NUCLEOTIDE SEQUENCE</scope>
    <source>
        <strain evidence="12">Ancorni-2928</strain>
    </source>
</reference>
<keyword evidence="8 9" id="KW-0472">Membrane</keyword>
<protein>
    <recommendedName>
        <fullName evidence="9">Lipoprotein signal peptidase</fullName>
        <ecNumber evidence="9">3.4.23.36</ecNumber>
    </recommendedName>
    <alternativeName>
        <fullName evidence="9">Prolipoprotein signal peptidase</fullName>
    </alternativeName>
    <alternativeName>
        <fullName evidence="9">Signal peptidase II</fullName>
        <shortName evidence="9">SPase II</shortName>
    </alternativeName>
</protein>
<evidence type="ECO:0000313" key="12">
    <source>
        <dbReference type="EMBL" id="CAL4042471.1"/>
    </source>
</evidence>
<comment type="catalytic activity">
    <reaction evidence="9 10">
        <text>Release of signal peptides from bacterial membrane prolipoproteins. Hydrolyzes -Xaa-Yaa-Zaa-|-(S,diacylglyceryl)Cys-, in which Xaa is hydrophobic (preferably Leu), and Yaa (Ala or Ser) and Zaa (Gly or Ala) have small, neutral side chains.</text>
        <dbReference type="EC" id="3.4.23.36"/>
    </reaction>
</comment>
<feature type="active site" evidence="9">
    <location>
        <position position="123"/>
    </location>
</feature>